<protein>
    <submittedName>
        <fullName evidence="1">Helicase (Snf2/Rad54 family)</fullName>
    </submittedName>
</protein>
<dbReference type="PATRIC" id="fig|33934.7.peg.483"/>
<keyword evidence="1" id="KW-0067">ATP-binding</keyword>
<keyword evidence="2" id="KW-1185">Reference proteome</keyword>
<proteinExistence type="predicted"/>
<accession>A0A178TCH7</accession>
<keyword evidence="1" id="KW-0547">Nucleotide-binding</keyword>
<evidence type="ECO:0000313" key="1">
    <source>
        <dbReference type="EMBL" id="OAO79049.1"/>
    </source>
</evidence>
<organism evidence="1 2">
    <name type="scientific">Anoxybacillus flavithermus</name>
    <dbReference type="NCBI Taxonomy" id="33934"/>
    <lineage>
        <taxon>Bacteria</taxon>
        <taxon>Bacillati</taxon>
        <taxon>Bacillota</taxon>
        <taxon>Bacilli</taxon>
        <taxon>Bacillales</taxon>
        <taxon>Anoxybacillaceae</taxon>
        <taxon>Anoxybacillus</taxon>
    </lineage>
</organism>
<comment type="caution">
    <text evidence="1">The sequence shown here is derived from an EMBL/GenBank/DDBJ whole genome shotgun (WGS) entry which is preliminary data.</text>
</comment>
<keyword evidence="1" id="KW-0347">Helicase</keyword>
<evidence type="ECO:0000313" key="2">
    <source>
        <dbReference type="Proteomes" id="UP000078336"/>
    </source>
</evidence>
<gene>
    <name evidence="1" type="ORF">TAF16_1668</name>
</gene>
<name>A0A178TCH7_9BACL</name>
<dbReference type="EMBL" id="LUCQ01000092">
    <property type="protein sequence ID" value="OAO79049.1"/>
    <property type="molecule type" value="Genomic_DNA"/>
</dbReference>
<dbReference type="AlphaFoldDB" id="A0A178TCH7"/>
<dbReference type="GO" id="GO:0004386">
    <property type="term" value="F:helicase activity"/>
    <property type="evidence" value="ECO:0007669"/>
    <property type="project" value="UniProtKB-KW"/>
</dbReference>
<dbReference type="Proteomes" id="UP000078336">
    <property type="component" value="Unassembled WGS sequence"/>
</dbReference>
<reference evidence="1 2" key="1">
    <citation type="submission" date="2016-03" db="EMBL/GenBank/DDBJ databases">
        <title>Spore heat resistance.</title>
        <authorList>
            <person name="Boekhorst J."/>
            <person name="Berendsen E.M."/>
            <person name="Wells-Bennik M.H."/>
            <person name="Kuipers O.P."/>
        </authorList>
    </citation>
    <scope>NUCLEOTIDE SEQUENCE [LARGE SCALE GENOMIC DNA]</scope>
    <source>
        <strain evidence="1 2">AF16</strain>
    </source>
</reference>
<sequence>MLFNAVTDDGEVLDQEICEKLFNCSAIVKEPTTWSKTIEQKLKVDVERHVAATISQSLENNNRFFHEERERLEKWADDLILAAERELSDTKAKIKELKRRARLAVSTEEQHEIQKKIKEMERKQRRQRQQIFDIEDEIMEKRDKLIDELEKQLVQKIEKEELFTIRWTIV</sequence>
<keyword evidence="1" id="KW-0378">Hydrolase</keyword>